<dbReference type="EMBL" id="JADGMS010000001">
    <property type="protein sequence ID" value="KAF9690349.1"/>
    <property type="molecule type" value="Genomic_DNA"/>
</dbReference>
<evidence type="ECO:0008006" key="5">
    <source>
        <dbReference type="Google" id="ProtNLM"/>
    </source>
</evidence>
<evidence type="ECO:0000313" key="3">
    <source>
        <dbReference type="EMBL" id="KAF9690349.1"/>
    </source>
</evidence>
<dbReference type="InterPro" id="IPR017451">
    <property type="entry name" value="F-box-assoc_interact_dom"/>
</dbReference>
<keyword evidence="4" id="KW-1185">Reference proteome</keyword>
<organism evidence="3 4">
    <name type="scientific">Salix dunnii</name>
    <dbReference type="NCBI Taxonomy" id="1413687"/>
    <lineage>
        <taxon>Eukaryota</taxon>
        <taxon>Viridiplantae</taxon>
        <taxon>Streptophyta</taxon>
        <taxon>Embryophyta</taxon>
        <taxon>Tracheophyta</taxon>
        <taxon>Spermatophyta</taxon>
        <taxon>Magnoliopsida</taxon>
        <taxon>eudicotyledons</taxon>
        <taxon>Gunneridae</taxon>
        <taxon>Pentapetalae</taxon>
        <taxon>rosids</taxon>
        <taxon>fabids</taxon>
        <taxon>Malpighiales</taxon>
        <taxon>Salicaceae</taxon>
        <taxon>Saliceae</taxon>
        <taxon>Salix</taxon>
    </lineage>
</organism>
<dbReference type="InterPro" id="IPR036047">
    <property type="entry name" value="F-box-like_dom_sf"/>
</dbReference>
<dbReference type="SUPFAM" id="SSF81383">
    <property type="entry name" value="F-box domain"/>
    <property type="match status" value="1"/>
</dbReference>
<accession>A0A835ND59</accession>
<dbReference type="OrthoDB" id="605328at2759"/>
<dbReference type="InterPro" id="IPR055290">
    <property type="entry name" value="At3g26010-like"/>
</dbReference>
<feature type="domain" description="F-box" evidence="1">
    <location>
        <begin position="28"/>
        <end position="63"/>
    </location>
</feature>
<comment type="caution">
    <text evidence="3">The sequence shown here is derived from an EMBL/GenBank/DDBJ whole genome shotgun (WGS) entry which is preliminary data.</text>
</comment>
<feature type="domain" description="F-box associated beta-propeller type 1" evidence="2">
    <location>
        <begin position="111"/>
        <end position="252"/>
    </location>
</feature>
<dbReference type="Pfam" id="PF07734">
    <property type="entry name" value="FBA_1"/>
    <property type="match status" value="1"/>
</dbReference>
<evidence type="ECO:0000313" key="4">
    <source>
        <dbReference type="Proteomes" id="UP000657918"/>
    </source>
</evidence>
<dbReference type="Proteomes" id="UP000657918">
    <property type="component" value="Unassembled WGS sequence"/>
</dbReference>
<proteinExistence type="predicted"/>
<protein>
    <recommendedName>
        <fullName evidence="5">F-box domain-containing protein</fullName>
    </recommendedName>
</protein>
<dbReference type="AlphaFoldDB" id="A0A835ND59"/>
<dbReference type="Gene3D" id="1.20.1280.50">
    <property type="match status" value="1"/>
</dbReference>
<dbReference type="InterPro" id="IPR006527">
    <property type="entry name" value="F-box-assoc_dom_typ1"/>
</dbReference>
<sequence length="341" mass="38868">MLCFKRIARLSSSHASFSVSAEAIANNEDLLTELLLRLPLKSLIKFKCVSKHWLSLISDPHFSRRRNSCDNPPSGLFLIEQGSPHAQYQFVALDSNLSEAPFKNLTFVNHPLKMELIQSCNGLLLCRSLRRGRIYYVYNPTTKHHTVLPRLRRAVGAALAFDPSKSPHYKVICTRKYPWQHHYQIQMYSSSSGSWRVSGDPFTTEGSDEQFNGGVFCDGVIHWLDVSGGVSLYFDIDGEKLYQMPTPPAPQVDDVFEQRNVRYFGESRGRLHLVQIHGPPPQANAKLDVYELIPGKVIRYDFKDKSSTKLCDFNRTVEGQENESKFVKFNVYQYIKSIASV</sequence>
<evidence type="ECO:0000259" key="2">
    <source>
        <dbReference type="Pfam" id="PF07734"/>
    </source>
</evidence>
<dbReference type="Pfam" id="PF00646">
    <property type="entry name" value="F-box"/>
    <property type="match status" value="1"/>
</dbReference>
<dbReference type="PANTHER" id="PTHR35546:SF115">
    <property type="entry name" value="F-BOX DOMAIN-CONTAINING PROTEIN"/>
    <property type="match status" value="1"/>
</dbReference>
<reference evidence="3 4" key="1">
    <citation type="submission" date="2020-10" db="EMBL/GenBank/DDBJ databases">
        <title>Plant Genome Project.</title>
        <authorList>
            <person name="Zhang R.-G."/>
        </authorList>
    </citation>
    <scope>NUCLEOTIDE SEQUENCE [LARGE SCALE GENOMIC DNA]</scope>
    <source>
        <strain evidence="3">FAFU-HL-1</strain>
        <tissue evidence="3">Leaf</tissue>
    </source>
</reference>
<name>A0A835ND59_9ROSI</name>
<evidence type="ECO:0000259" key="1">
    <source>
        <dbReference type="Pfam" id="PF00646"/>
    </source>
</evidence>
<dbReference type="NCBIfam" id="TIGR01640">
    <property type="entry name" value="F_box_assoc_1"/>
    <property type="match status" value="1"/>
</dbReference>
<dbReference type="InterPro" id="IPR001810">
    <property type="entry name" value="F-box_dom"/>
</dbReference>
<dbReference type="PANTHER" id="PTHR35546">
    <property type="entry name" value="F-BOX PROTEIN INTERACTION DOMAIN PROTEIN-RELATED"/>
    <property type="match status" value="1"/>
</dbReference>
<gene>
    <name evidence="3" type="ORF">SADUNF_Sadunf01G0186400</name>
</gene>